<sequence length="576" mass="62600">MVGRFRSSTAMLRTHGAPLALLALLAGMAGAAYLSPDAFDTIYLPATPEEKVTQTWTLSEAGSSIDGIKNLLVNNNHLGNGIATLTDPPANLTSGPGLQYLATAVQAYLALYGGVSLVVPGIFYFWPSNTNSFYHGATTYVPGGPVDFNGGAVYSKAFTTLKYGPLLLTTPPFEYENIWTINFYDVYGQVYHTIGKQHGSNGGAKVYIVPPGWEGELPDPDFELVRSPTIEGILLGRTLVGGNNSAVKPFNLAWTLEVYDNPDAESLPEAIRFAYPETSLAAGDWETPQDPLIFWKLVGEVYRRNGAWHIEDPLKRLLPSLGLWEEYGFVQVSVTPLALDALKIAPYYANRILTAKWINLGPKERGYWQNPWNLGAYGVDYVNLAAQQKFWNIPNKQLDAVYYWGFVDSDGVPYTGANGTEYEIEFPSAPPVNDYSFWSIVANRHPNVLLGAPPPPGSPPGQPAWSNIYKDAYSNNGTWRFRLSATPPPANTTAASRGWNWVSTPPDTFYLTLRLYSPGAAPLADTYIPPPVVRIKRGGASPAPAPTPAAPTASGNPSASAPAGPSPSARRLRQQR</sequence>
<feature type="region of interest" description="Disordered" evidence="1">
    <location>
        <begin position="536"/>
        <end position="576"/>
    </location>
</feature>
<feature type="domain" description="DUF1254" evidence="4">
    <location>
        <begin position="131"/>
        <end position="244"/>
    </location>
</feature>
<name>A0A835SNX5_9CHLO</name>
<protein>
    <recommendedName>
        <fullName evidence="7">Extracellular polypeptide</fullName>
    </recommendedName>
</protein>
<feature type="chain" id="PRO_5032377111" description="Extracellular polypeptide" evidence="2">
    <location>
        <begin position="32"/>
        <end position="576"/>
    </location>
</feature>
<evidence type="ECO:0000256" key="2">
    <source>
        <dbReference type="SAM" id="SignalP"/>
    </source>
</evidence>
<dbReference type="PANTHER" id="PTHR36509:SF2">
    <property type="entry name" value="BLL3101 PROTEIN"/>
    <property type="match status" value="1"/>
</dbReference>
<dbReference type="OrthoDB" id="532807at2759"/>
<gene>
    <name evidence="5" type="ORF">HYH02_014683</name>
</gene>
<dbReference type="Proteomes" id="UP000613740">
    <property type="component" value="Unassembled WGS sequence"/>
</dbReference>
<keyword evidence="2" id="KW-0732">Signal</keyword>
<dbReference type="Pfam" id="PF06863">
    <property type="entry name" value="DUF1254"/>
    <property type="match status" value="1"/>
</dbReference>
<dbReference type="InterPro" id="IPR010679">
    <property type="entry name" value="DUF1254"/>
</dbReference>
<dbReference type="Pfam" id="PF06742">
    <property type="entry name" value="DUF1214"/>
    <property type="match status" value="1"/>
</dbReference>
<evidence type="ECO:0000259" key="4">
    <source>
        <dbReference type="Pfam" id="PF06863"/>
    </source>
</evidence>
<evidence type="ECO:0000256" key="1">
    <source>
        <dbReference type="SAM" id="MobiDB-lite"/>
    </source>
</evidence>
<dbReference type="Gene3D" id="2.60.40.1610">
    <property type="entry name" value="Domain of unknown function DUF1254"/>
    <property type="match status" value="1"/>
</dbReference>
<dbReference type="PANTHER" id="PTHR36509">
    <property type="entry name" value="BLL3101 PROTEIN"/>
    <property type="match status" value="1"/>
</dbReference>
<dbReference type="EMBL" id="JAEHOD010000103">
    <property type="protein sequence ID" value="KAG2427038.1"/>
    <property type="molecule type" value="Genomic_DNA"/>
</dbReference>
<evidence type="ECO:0000313" key="5">
    <source>
        <dbReference type="EMBL" id="KAG2427038.1"/>
    </source>
</evidence>
<comment type="caution">
    <text evidence="5">The sequence shown here is derived from an EMBL/GenBank/DDBJ whole genome shotgun (WGS) entry which is preliminary data.</text>
</comment>
<dbReference type="InterPro" id="IPR037050">
    <property type="entry name" value="DUF1254_sf"/>
</dbReference>
<organism evidence="5 6">
    <name type="scientific">Chlamydomonas schloesseri</name>
    <dbReference type="NCBI Taxonomy" id="2026947"/>
    <lineage>
        <taxon>Eukaryota</taxon>
        <taxon>Viridiplantae</taxon>
        <taxon>Chlorophyta</taxon>
        <taxon>core chlorophytes</taxon>
        <taxon>Chlorophyceae</taxon>
        <taxon>CS clade</taxon>
        <taxon>Chlamydomonadales</taxon>
        <taxon>Chlamydomonadaceae</taxon>
        <taxon>Chlamydomonas</taxon>
    </lineage>
</organism>
<accession>A0A835SNX5</accession>
<feature type="signal peptide" evidence="2">
    <location>
        <begin position="1"/>
        <end position="31"/>
    </location>
</feature>
<reference evidence="5" key="1">
    <citation type="journal article" date="2020" name="bioRxiv">
        <title>Comparative genomics of Chlamydomonas.</title>
        <authorList>
            <person name="Craig R.J."/>
            <person name="Hasan A.R."/>
            <person name="Ness R.W."/>
            <person name="Keightley P.D."/>
        </authorList>
    </citation>
    <scope>NUCLEOTIDE SEQUENCE</scope>
    <source>
        <strain evidence="5">CCAP 11/173</strain>
    </source>
</reference>
<feature type="compositionally biased region" description="Low complexity" evidence="1">
    <location>
        <begin position="550"/>
        <end position="569"/>
    </location>
</feature>
<dbReference type="SUPFAM" id="SSF160935">
    <property type="entry name" value="VPA0735-like"/>
    <property type="match status" value="1"/>
</dbReference>
<evidence type="ECO:0008006" key="7">
    <source>
        <dbReference type="Google" id="ProtNLM"/>
    </source>
</evidence>
<dbReference type="InterPro" id="IPR010621">
    <property type="entry name" value="DUF1214"/>
</dbReference>
<feature type="domain" description="DUF1214" evidence="3">
    <location>
        <begin position="400"/>
        <end position="519"/>
    </location>
</feature>
<dbReference type="InterPro" id="IPR037049">
    <property type="entry name" value="DUF1214_C_sf"/>
</dbReference>
<proteinExistence type="predicted"/>
<dbReference type="AlphaFoldDB" id="A0A835SNX5"/>
<evidence type="ECO:0000259" key="3">
    <source>
        <dbReference type="Pfam" id="PF06742"/>
    </source>
</evidence>
<dbReference type="Gene3D" id="2.60.120.600">
    <property type="entry name" value="Domain of unknown function DUF1214, C-terminal domain"/>
    <property type="match status" value="1"/>
</dbReference>
<keyword evidence="6" id="KW-1185">Reference proteome</keyword>
<evidence type="ECO:0000313" key="6">
    <source>
        <dbReference type="Proteomes" id="UP000613740"/>
    </source>
</evidence>